<evidence type="ECO:0000256" key="6">
    <source>
        <dbReference type="SAM" id="Phobius"/>
    </source>
</evidence>
<comment type="subcellular location">
    <subcellularLocation>
        <location evidence="1">Membrane</location>
        <topology evidence="1">Single-pass membrane protein</topology>
    </subcellularLocation>
</comment>
<dbReference type="EMBL" id="FOUE01000002">
    <property type="protein sequence ID" value="SFM11670.1"/>
    <property type="molecule type" value="Genomic_DNA"/>
</dbReference>
<evidence type="ECO:0000313" key="7">
    <source>
        <dbReference type="EMBL" id="SFM11670.1"/>
    </source>
</evidence>
<dbReference type="Gene3D" id="3.30.1150.10">
    <property type="match status" value="1"/>
</dbReference>
<evidence type="ECO:0000256" key="2">
    <source>
        <dbReference type="ARBA" id="ARBA00022692"/>
    </source>
</evidence>
<keyword evidence="4 6" id="KW-0472">Membrane</keyword>
<dbReference type="RefSeq" id="WP_092021015.1">
    <property type="nucleotide sequence ID" value="NZ_FOUE01000002.1"/>
</dbReference>
<dbReference type="Pfam" id="PF13103">
    <property type="entry name" value="TonB_2"/>
    <property type="match status" value="1"/>
</dbReference>
<reference evidence="8" key="1">
    <citation type="submission" date="2016-10" db="EMBL/GenBank/DDBJ databases">
        <authorList>
            <person name="Varghese N."/>
            <person name="Submissions S."/>
        </authorList>
    </citation>
    <scope>NUCLEOTIDE SEQUENCE [LARGE SCALE GENOMIC DNA]</scope>
    <source>
        <strain evidence="8">CGMCC 1.7061</strain>
    </source>
</reference>
<accession>A0A1I4N8S1</accession>
<evidence type="ECO:0000313" key="8">
    <source>
        <dbReference type="Proteomes" id="UP000198519"/>
    </source>
</evidence>
<feature type="compositionally biased region" description="Low complexity" evidence="5">
    <location>
        <begin position="106"/>
        <end position="119"/>
    </location>
</feature>
<feature type="compositionally biased region" description="Polar residues" evidence="5">
    <location>
        <begin position="93"/>
        <end position="103"/>
    </location>
</feature>
<dbReference type="GO" id="GO:0016020">
    <property type="term" value="C:membrane"/>
    <property type="evidence" value="ECO:0007669"/>
    <property type="project" value="UniProtKB-SubCell"/>
</dbReference>
<feature type="compositionally biased region" description="Low complexity" evidence="5">
    <location>
        <begin position="55"/>
        <end position="87"/>
    </location>
</feature>
<dbReference type="AlphaFoldDB" id="A0A1I4N8S1"/>
<sequence>MTPVGSRSLLPAPYRITVAIPLALLIHTLIFALIRFEPAVEDPEPEMIKITLSRTGSVATPATSTPTPNASEQVVEEVPQPTEAAPEILVSEESPQPTAQPEDSQPEPAQPATRATTTPSVEQVATIEDKEGDQGQTENTEQITQISEPAQQTSYIDLLAARIVSYATPYFNDAYRAELTAVTAVEVELQLMNNGALIGASITQPSGDAVLDRAAYRGALGASPYPEPPAGNKEGNRFRVTIKFAPERI</sequence>
<name>A0A1I4N8S1_9GAMM</name>
<evidence type="ECO:0000256" key="4">
    <source>
        <dbReference type="ARBA" id="ARBA00023136"/>
    </source>
</evidence>
<dbReference type="SUPFAM" id="SSF74653">
    <property type="entry name" value="TolA/TonB C-terminal domain"/>
    <property type="match status" value="1"/>
</dbReference>
<dbReference type="Proteomes" id="UP000198519">
    <property type="component" value="Unassembled WGS sequence"/>
</dbReference>
<organism evidence="7 8">
    <name type="scientific">Marinobacter zhejiangensis</name>
    <dbReference type="NCBI Taxonomy" id="488535"/>
    <lineage>
        <taxon>Bacteria</taxon>
        <taxon>Pseudomonadati</taxon>
        <taxon>Pseudomonadota</taxon>
        <taxon>Gammaproteobacteria</taxon>
        <taxon>Pseudomonadales</taxon>
        <taxon>Marinobacteraceae</taxon>
        <taxon>Marinobacter</taxon>
    </lineage>
</organism>
<feature type="transmembrane region" description="Helical" evidence="6">
    <location>
        <begin position="12"/>
        <end position="34"/>
    </location>
</feature>
<proteinExistence type="predicted"/>
<evidence type="ECO:0000256" key="5">
    <source>
        <dbReference type="SAM" id="MobiDB-lite"/>
    </source>
</evidence>
<dbReference type="InterPro" id="IPR006260">
    <property type="entry name" value="TonB/TolA_C"/>
</dbReference>
<feature type="region of interest" description="Disordered" evidence="5">
    <location>
        <begin position="53"/>
        <end position="148"/>
    </location>
</feature>
<dbReference type="OrthoDB" id="6368008at2"/>
<evidence type="ECO:0000256" key="1">
    <source>
        <dbReference type="ARBA" id="ARBA00004167"/>
    </source>
</evidence>
<protein>
    <submittedName>
        <fullName evidence="7">Protein TonB</fullName>
    </submittedName>
</protein>
<gene>
    <name evidence="7" type="ORF">SAMN04487963_1194</name>
</gene>
<keyword evidence="3 6" id="KW-1133">Transmembrane helix</keyword>
<dbReference type="NCBIfam" id="TIGR01352">
    <property type="entry name" value="tonB_Cterm"/>
    <property type="match status" value="1"/>
</dbReference>
<keyword evidence="8" id="KW-1185">Reference proteome</keyword>
<evidence type="ECO:0000256" key="3">
    <source>
        <dbReference type="ARBA" id="ARBA00022989"/>
    </source>
</evidence>
<feature type="compositionally biased region" description="Polar residues" evidence="5">
    <location>
        <begin position="134"/>
        <end position="148"/>
    </location>
</feature>
<keyword evidence="2 6" id="KW-0812">Transmembrane</keyword>